<sequence length="480" mass="51177">MPRTGGRRGPCSPRFYASYNFESYDIHDNRSGRFYFIALVGVNAAIYSLKSTAEDALPPRGKFTLIHCRTIRESVLQWCKWCTDNHSRTCSLAELANDIDLPSAVVGNGNIVPDSEEELLADVPLHKRRYISVIDLPLPSETHHQLRPLIFPIDAATARRLKLTFDGAPLPDAASATDKRKTIAKRKTTAKRGTSAKRENKTSVKHGEPTATPSSTRHRAPRHVLPSPSTSPSPKLPLWADKTPPRRQLSTVWIDDTPPAGGPSLALPESPTRGLSLSAHPPKSLTKPVTAVASTIPTSRTRTTSGRSAYNPTNSSTAISSTANSSPANTSRAQVPPMSPSITSASSLSASTPSPISCSRHVGMQPAFVPAASASRVVGGGEIGGGESTSTAWRQAPSKIPAPSAGIERPFFYNETKKKIYLSVTRAIAGMAADDELSVMMSPEEIQLAVDEGSRKGKGVEREAGDVSAGGSAQDVEMTG</sequence>
<reference evidence="2" key="1">
    <citation type="submission" date="2023-03" db="EMBL/GenBank/DDBJ databases">
        <title>Massive genome expansion in bonnet fungi (Mycena s.s.) driven by repeated elements and novel gene families across ecological guilds.</title>
        <authorList>
            <consortium name="Lawrence Berkeley National Laboratory"/>
            <person name="Harder C.B."/>
            <person name="Miyauchi S."/>
            <person name="Viragh M."/>
            <person name="Kuo A."/>
            <person name="Thoen E."/>
            <person name="Andreopoulos B."/>
            <person name="Lu D."/>
            <person name="Skrede I."/>
            <person name="Drula E."/>
            <person name="Henrissat B."/>
            <person name="Morin E."/>
            <person name="Kohler A."/>
            <person name="Barry K."/>
            <person name="LaButti K."/>
            <person name="Morin E."/>
            <person name="Salamov A."/>
            <person name="Lipzen A."/>
            <person name="Mereny Z."/>
            <person name="Hegedus B."/>
            <person name="Baldrian P."/>
            <person name="Stursova M."/>
            <person name="Weitz H."/>
            <person name="Taylor A."/>
            <person name="Grigoriev I.V."/>
            <person name="Nagy L.G."/>
            <person name="Martin F."/>
            <person name="Kauserud H."/>
        </authorList>
    </citation>
    <scope>NUCLEOTIDE SEQUENCE</scope>
    <source>
        <strain evidence="2">CBHHK002</strain>
    </source>
</reference>
<protein>
    <submittedName>
        <fullName evidence="2">Uncharacterized protein</fullName>
    </submittedName>
</protein>
<evidence type="ECO:0000256" key="1">
    <source>
        <dbReference type="SAM" id="MobiDB-lite"/>
    </source>
</evidence>
<feature type="region of interest" description="Disordered" evidence="1">
    <location>
        <begin position="451"/>
        <end position="480"/>
    </location>
</feature>
<gene>
    <name evidence="2" type="ORF">DFH08DRAFT_969001</name>
</gene>
<evidence type="ECO:0000313" key="3">
    <source>
        <dbReference type="Proteomes" id="UP001218218"/>
    </source>
</evidence>
<accession>A0AAD6ZIH6</accession>
<dbReference type="EMBL" id="JARIHO010000045">
    <property type="protein sequence ID" value="KAJ7323996.1"/>
    <property type="molecule type" value="Genomic_DNA"/>
</dbReference>
<feature type="compositionally biased region" description="Basic and acidic residues" evidence="1">
    <location>
        <begin position="452"/>
        <end position="465"/>
    </location>
</feature>
<feature type="compositionally biased region" description="Low complexity" evidence="1">
    <location>
        <begin position="294"/>
        <end position="333"/>
    </location>
</feature>
<comment type="caution">
    <text evidence="2">The sequence shown here is derived from an EMBL/GenBank/DDBJ whole genome shotgun (WGS) entry which is preliminary data.</text>
</comment>
<dbReference type="AlphaFoldDB" id="A0AAD6ZIH6"/>
<dbReference type="Proteomes" id="UP001218218">
    <property type="component" value="Unassembled WGS sequence"/>
</dbReference>
<feature type="region of interest" description="Disordered" evidence="1">
    <location>
        <begin position="168"/>
        <end position="348"/>
    </location>
</feature>
<keyword evidence="3" id="KW-1185">Reference proteome</keyword>
<organism evidence="2 3">
    <name type="scientific">Mycena albidolilacea</name>
    <dbReference type="NCBI Taxonomy" id="1033008"/>
    <lineage>
        <taxon>Eukaryota</taxon>
        <taxon>Fungi</taxon>
        <taxon>Dikarya</taxon>
        <taxon>Basidiomycota</taxon>
        <taxon>Agaricomycotina</taxon>
        <taxon>Agaricomycetes</taxon>
        <taxon>Agaricomycetidae</taxon>
        <taxon>Agaricales</taxon>
        <taxon>Marasmiineae</taxon>
        <taxon>Mycenaceae</taxon>
        <taxon>Mycena</taxon>
    </lineage>
</organism>
<evidence type="ECO:0000313" key="2">
    <source>
        <dbReference type="EMBL" id="KAJ7323996.1"/>
    </source>
</evidence>
<name>A0AAD6ZIH6_9AGAR</name>
<proteinExistence type="predicted"/>
<feature type="compositionally biased region" description="Basic and acidic residues" evidence="1">
    <location>
        <begin position="196"/>
        <end position="208"/>
    </location>
</feature>